<reference evidence="2 3" key="1">
    <citation type="submission" date="2018-09" db="EMBL/GenBank/DDBJ databases">
        <title>Mesorhizobium carmichaelinearum sp. nov. isolated from Carmichaelinea spp. root nodules in New Zealand.</title>
        <authorList>
            <person name="De Meyer S.E."/>
        </authorList>
    </citation>
    <scope>NUCLEOTIDE SEQUENCE [LARGE SCALE GENOMIC DNA]</scope>
    <source>
        <strain evidence="2 3">ICMP19557</strain>
    </source>
</reference>
<dbReference type="RefSeq" id="WP_120012964.1">
    <property type="nucleotide sequence ID" value="NZ_QZWZ01000002.1"/>
</dbReference>
<evidence type="ECO:0000313" key="2">
    <source>
        <dbReference type="EMBL" id="RJT42008.1"/>
    </source>
</evidence>
<dbReference type="AlphaFoldDB" id="A0A3A5KYR4"/>
<evidence type="ECO:0000256" key="1">
    <source>
        <dbReference type="SAM" id="MobiDB-lite"/>
    </source>
</evidence>
<protein>
    <submittedName>
        <fullName evidence="2">Uncharacterized protein</fullName>
    </submittedName>
</protein>
<comment type="caution">
    <text evidence="2">The sequence shown here is derived from an EMBL/GenBank/DDBJ whole genome shotgun (WGS) entry which is preliminary data.</text>
</comment>
<dbReference type="OrthoDB" id="7278537at2"/>
<feature type="compositionally biased region" description="Basic and acidic residues" evidence="1">
    <location>
        <begin position="185"/>
        <end position="202"/>
    </location>
</feature>
<name>A0A3A5KYR4_9HYPH</name>
<feature type="region of interest" description="Disordered" evidence="1">
    <location>
        <begin position="175"/>
        <end position="202"/>
    </location>
</feature>
<dbReference type="Proteomes" id="UP000272706">
    <property type="component" value="Unassembled WGS sequence"/>
</dbReference>
<dbReference type="EMBL" id="QZWZ01000002">
    <property type="protein sequence ID" value="RJT42008.1"/>
    <property type="molecule type" value="Genomic_DNA"/>
</dbReference>
<accession>A0A3A5KYR4</accession>
<evidence type="ECO:0000313" key="3">
    <source>
        <dbReference type="Proteomes" id="UP000272706"/>
    </source>
</evidence>
<keyword evidence="3" id="KW-1185">Reference proteome</keyword>
<organism evidence="2 3">
    <name type="scientific">Mesorhizobium waimense</name>
    <dbReference type="NCBI Taxonomy" id="1300307"/>
    <lineage>
        <taxon>Bacteria</taxon>
        <taxon>Pseudomonadati</taxon>
        <taxon>Pseudomonadota</taxon>
        <taxon>Alphaproteobacteria</taxon>
        <taxon>Hyphomicrobiales</taxon>
        <taxon>Phyllobacteriaceae</taxon>
        <taxon>Mesorhizobium</taxon>
    </lineage>
</organism>
<proteinExistence type="predicted"/>
<gene>
    <name evidence="2" type="ORF">D3227_04840</name>
</gene>
<sequence length="202" mass="22454">MSSIVSICNLALSNLGKDNISALTDAGAEALACNQFYDHVRDTLLQVYPWSFAAKTASLAEVANDKVGSWGYAYRRPTDCLKVRYVRPAYTENQTSDLTAAKSDAFGFAHEIEGQTIYCDLSPAFLRYTYRLTDPTKYTPLFIEALSWHLAVRMAMPLTRDPKVRADAYQLAQATQNTASAADANEDRETSDHDSEFVTERA</sequence>